<keyword evidence="10" id="KW-1185">Reference proteome</keyword>
<dbReference type="PANTHER" id="PTHR15139:SF0">
    <property type="entry name" value="TUBULIN-SPECIFIC CHAPERONE C"/>
    <property type="match status" value="1"/>
</dbReference>
<reference evidence="9 10" key="1">
    <citation type="submission" date="2019-10" db="EMBL/GenBank/DDBJ databases">
        <authorList>
            <person name="Palmer J.M."/>
        </authorList>
    </citation>
    <scope>NUCLEOTIDE SEQUENCE [LARGE SCALE GENOMIC DNA]</scope>
    <source>
        <strain evidence="9 10">TWF696</strain>
    </source>
</reference>
<dbReference type="GO" id="GO:0015631">
    <property type="term" value="F:tubulin binding"/>
    <property type="evidence" value="ECO:0007669"/>
    <property type="project" value="InterPro"/>
</dbReference>
<keyword evidence="3" id="KW-0963">Cytoplasm</keyword>
<evidence type="ECO:0000256" key="6">
    <source>
        <dbReference type="ARBA" id="ARBA00026055"/>
    </source>
</evidence>
<feature type="region of interest" description="Disordered" evidence="7">
    <location>
        <begin position="99"/>
        <end position="147"/>
    </location>
</feature>
<evidence type="ECO:0000256" key="5">
    <source>
        <dbReference type="ARBA" id="ARBA00023186"/>
    </source>
</evidence>
<dbReference type="Gene3D" id="2.160.20.70">
    <property type="match status" value="1"/>
</dbReference>
<feature type="compositionally biased region" description="Low complexity" evidence="7">
    <location>
        <begin position="114"/>
        <end position="143"/>
    </location>
</feature>
<comment type="similarity">
    <text evidence="2">Belongs to the TBCC family.</text>
</comment>
<gene>
    <name evidence="9" type="ORF">TWF696_004822</name>
</gene>
<evidence type="ECO:0000313" key="9">
    <source>
        <dbReference type="EMBL" id="KAK6352821.1"/>
    </source>
</evidence>
<keyword evidence="5" id="KW-0143">Chaperone</keyword>
<feature type="domain" description="C-CAP/cofactor C-like" evidence="8">
    <location>
        <begin position="125"/>
        <end position="283"/>
    </location>
</feature>
<dbReference type="InterPro" id="IPR016098">
    <property type="entry name" value="CAP/MinC_C"/>
</dbReference>
<evidence type="ECO:0000256" key="1">
    <source>
        <dbReference type="ARBA" id="ARBA00004496"/>
    </source>
</evidence>
<dbReference type="Pfam" id="PF16752">
    <property type="entry name" value="TBCC_N"/>
    <property type="match status" value="1"/>
</dbReference>
<dbReference type="SMART" id="SM00673">
    <property type="entry name" value="CARP"/>
    <property type="match status" value="1"/>
</dbReference>
<evidence type="ECO:0000256" key="4">
    <source>
        <dbReference type="ARBA" id="ARBA00022990"/>
    </source>
</evidence>
<evidence type="ECO:0000259" key="8">
    <source>
        <dbReference type="PROSITE" id="PS51329"/>
    </source>
</evidence>
<dbReference type="GO" id="GO:0007023">
    <property type="term" value="P:post-chaperonin tubulin folding pathway"/>
    <property type="evidence" value="ECO:0007669"/>
    <property type="project" value="InterPro"/>
</dbReference>
<dbReference type="GO" id="GO:0005737">
    <property type="term" value="C:cytoplasm"/>
    <property type="evidence" value="ECO:0007669"/>
    <property type="project" value="UniProtKB-SubCell"/>
</dbReference>
<evidence type="ECO:0000313" key="10">
    <source>
        <dbReference type="Proteomes" id="UP001375240"/>
    </source>
</evidence>
<sequence>MDEPAENSKLIFNKSFTADTKALSDAISRLPDARATDRQPSIDAALSRIAELTRSLQDAAVYLPSYDQKVYTEQLKRLGEQLAAARKAIAPRTRFAFKTRRAPAADAGPSQPVTTPTASTAPTTPATDSTAATASTTDTHTAPPLDPRVATLANRQNSHVTAPPATATTTILTLTSLTSCILHPPSSVAGARFTNLSVQNATRSIILCGVIDGPAHVTGLEGCLLVVSCHQFRLHECRDVAVYLRCRSRPIIEHCRGITFAPVVGSDEEEGGNMWDQVDDFNWLKEGKQSPNWRFLQPEERLGEDAWRRIADTDTDVSSMLADLLPSHTPHNISP</sequence>
<dbReference type="InterPro" id="IPR031925">
    <property type="entry name" value="TBCC_N"/>
</dbReference>
<organism evidence="9 10">
    <name type="scientific">Orbilia brochopaga</name>
    <dbReference type="NCBI Taxonomy" id="3140254"/>
    <lineage>
        <taxon>Eukaryota</taxon>
        <taxon>Fungi</taxon>
        <taxon>Dikarya</taxon>
        <taxon>Ascomycota</taxon>
        <taxon>Pezizomycotina</taxon>
        <taxon>Orbiliomycetes</taxon>
        <taxon>Orbiliales</taxon>
        <taxon>Orbiliaceae</taxon>
        <taxon>Orbilia</taxon>
    </lineage>
</organism>
<dbReference type="AlphaFoldDB" id="A0AAV9UYY3"/>
<comment type="subunit">
    <text evidence="6">Supercomplex made of cofactors A to E. Cofactors A and D function by capturing and stabilizing tubulin in a quasi-native conformation. Cofactor E binds to the cofactor D-tubulin complex; interaction with cofactor C then causes the release of tubulin polypeptides that are committed to the native state.</text>
</comment>
<name>A0AAV9UYY3_9PEZI</name>
<comment type="caution">
    <text evidence="9">The sequence shown here is derived from an EMBL/GenBank/DDBJ whole genome shotgun (WGS) entry which is preliminary data.</text>
</comment>
<dbReference type="Pfam" id="PF07986">
    <property type="entry name" value="TBCC"/>
    <property type="match status" value="1"/>
</dbReference>
<proteinExistence type="inferred from homology"/>
<evidence type="ECO:0000256" key="2">
    <source>
        <dbReference type="ARBA" id="ARBA00008848"/>
    </source>
</evidence>
<accession>A0AAV9UYY3</accession>
<dbReference type="InterPro" id="IPR006599">
    <property type="entry name" value="CARP_motif"/>
</dbReference>
<evidence type="ECO:0000256" key="7">
    <source>
        <dbReference type="SAM" id="MobiDB-lite"/>
    </source>
</evidence>
<dbReference type="EMBL" id="JAVHNQ010000003">
    <property type="protein sequence ID" value="KAK6352821.1"/>
    <property type="molecule type" value="Genomic_DNA"/>
</dbReference>
<dbReference type="Proteomes" id="UP001375240">
    <property type="component" value="Unassembled WGS sequence"/>
</dbReference>
<protein>
    <recommendedName>
        <fullName evidence="8">C-CAP/cofactor C-like domain-containing protein</fullName>
    </recommendedName>
</protein>
<keyword evidence="4" id="KW-0007">Acetylation</keyword>
<dbReference type="InterPro" id="IPR012945">
    <property type="entry name" value="Tubulin-bd_cofactor_C_dom"/>
</dbReference>
<dbReference type="InterPro" id="IPR038397">
    <property type="entry name" value="TBCC_N_sf"/>
</dbReference>
<dbReference type="PROSITE" id="PS51329">
    <property type="entry name" value="C_CAP_COFACTOR_C"/>
    <property type="match status" value="1"/>
</dbReference>
<dbReference type="GO" id="GO:0007021">
    <property type="term" value="P:tubulin complex assembly"/>
    <property type="evidence" value="ECO:0007669"/>
    <property type="project" value="TreeGrafter"/>
</dbReference>
<dbReference type="InterPro" id="IPR017901">
    <property type="entry name" value="C-CAP_CF_C-like"/>
</dbReference>
<evidence type="ECO:0000256" key="3">
    <source>
        <dbReference type="ARBA" id="ARBA00022490"/>
    </source>
</evidence>
<dbReference type="PANTHER" id="PTHR15139">
    <property type="entry name" value="TUBULIN FOLDING COFACTOR C"/>
    <property type="match status" value="1"/>
</dbReference>
<dbReference type="InterPro" id="IPR027684">
    <property type="entry name" value="TBCC"/>
</dbReference>
<comment type="subcellular location">
    <subcellularLocation>
        <location evidence="1">Cytoplasm</location>
    </subcellularLocation>
</comment>
<dbReference type="Gene3D" id="1.20.58.1250">
    <property type="entry name" value="Tubulin Binding Cofactor C, N-terminal domain"/>
    <property type="match status" value="1"/>
</dbReference>